<feature type="compositionally biased region" description="Acidic residues" evidence="4">
    <location>
        <begin position="160"/>
        <end position="172"/>
    </location>
</feature>
<protein>
    <submittedName>
        <fullName evidence="8">Uncharacterized protein</fullName>
    </submittedName>
</protein>
<evidence type="ECO:0000256" key="3">
    <source>
        <dbReference type="ARBA" id="ARBA00023242"/>
    </source>
</evidence>
<dbReference type="Proteomes" id="UP001146120">
    <property type="component" value="Unassembled WGS sequence"/>
</dbReference>
<dbReference type="CDD" id="cd00167">
    <property type="entry name" value="SANT"/>
    <property type="match status" value="1"/>
</dbReference>
<dbReference type="InterPro" id="IPR009057">
    <property type="entry name" value="Homeodomain-like_sf"/>
</dbReference>
<dbReference type="PROSITE" id="PS50090">
    <property type="entry name" value="MYB_LIKE"/>
    <property type="match status" value="1"/>
</dbReference>
<dbReference type="InterPro" id="IPR001005">
    <property type="entry name" value="SANT/Myb"/>
</dbReference>
<feature type="compositionally biased region" description="Polar residues" evidence="4">
    <location>
        <begin position="120"/>
        <end position="133"/>
    </location>
</feature>
<dbReference type="PANTHER" id="PTHR44042">
    <property type="entry name" value="DUPLICATED HOMEODOMAIN-LIKE SUPERFAMILY PROTEIN-RELATED"/>
    <property type="match status" value="1"/>
</dbReference>
<dbReference type="PANTHER" id="PTHR44042:SF67">
    <property type="entry name" value="MYB-LIKE PROTEIN I"/>
    <property type="match status" value="1"/>
</dbReference>
<dbReference type="PROSITE" id="PS51293">
    <property type="entry name" value="SANT"/>
    <property type="match status" value="1"/>
</dbReference>
<dbReference type="InterPro" id="IPR006447">
    <property type="entry name" value="Myb_dom_plants"/>
</dbReference>
<sequence length="371" mass="41362">MDIGLVRPKTEQQEFAQENSYHANNNPSMMAEHSQQSYPVKKEHEPWRGSSGFGLANILNRTVSSNNSSPPLPKFSLPSLHSFGKPLVTKQDMPVSKTLHNTLVQTLSSTPSLPTESSEQMNSPATHSASDVESVSRKSSPKDAQRKQSAASRRIAPAPNDEEENDGQDEDSSTSIRGGRWSADEHERFLAGFRIHGHKWKRVQQVVRTRSVTQVRTHAQKYLLKVAKLKAEKKQGKSNGGPTTNERYASQKHRNDSDAEASATTAPSTPDGDDTDSRQDSPQSTPRKKIKTQAADMLDEEYISAAATTLCFLMRQKIDSLFDNRVDNDKDWEPYHCYGDQQTAASVAEETYDEASTAQSYAQYEKPPVWH</sequence>
<feature type="region of interest" description="Disordered" evidence="4">
    <location>
        <begin position="1"/>
        <end position="46"/>
    </location>
</feature>
<dbReference type="GO" id="GO:0003677">
    <property type="term" value="F:DNA binding"/>
    <property type="evidence" value="ECO:0007669"/>
    <property type="project" value="InterPro"/>
</dbReference>
<dbReference type="AlphaFoldDB" id="A0AAV2Z4Z2"/>
<evidence type="ECO:0000256" key="1">
    <source>
        <dbReference type="ARBA" id="ARBA00023015"/>
    </source>
</evidence>
<dbReference type="PROSITE" id="PS51294">
    <property type="entry name" value="HTH_MYB"/>
    <property type="match status" value="1"/>
</dbReference>
<dbReference type="Gene3D" id="1.10.10.60">
    <property type="entry name" value="Homeodomain-like"/>
    <property type="match status" value="1"/>
</dbReference>
<dbReference type="EMBL" id="DAKRPA010000059">
    <property type="protein sequence ID" value="DBA00760.1"/>
    <property type="molecule type" value="Genomic_DNA"/>
</dbReference>
<name>A0AAV2Z4Z2_9STRA</name>
<feature type="domain" description="SANT" evidence="6">
    <location>
        <begin position="176"/>
        <end position="219"/>
    </location>
</feature>
<dbReference type="SUPFAM" id="SSF46689">
    <property type="entry name" value="Homeodomain-like"/>
    <property type="match status" value="1"/>
</dbReference>
<reference evidence="8" key="2">
    <citation type="journal article" date="2023" name="Microbiol Resour">
        <title>Decontamination and Annotation of the Draft Genome Sequence of the Oomycete Lagenidium giganteum ARSEF 373.</title>
        <authorList>
            <person name="Morgan W.R."/>
            <person name="Tartar A."/>
        </authorList>
    </citation>
    <scope>NUCLEOTIDE SEQUENCE</scope>
    <source>
        <strain evidence="8">ARSEF 373</strain>
    </source>
</reference>
<evidence type="ECO:0000313" key="9">
    <source>
        <dbReference type="Proteomes" id="UP001146120"/>
    </source>
</evidence>
<reference evidence="8" key="1">
    <citation type="submission" date="2022-11" db="EMBL/GenBank/DDBJ databases">
        <authorList>
            <person name="Morgan W.R."/>
            <person name="Tartar A."/>
        </authorList>
    </citation>
    <scope>NUCLEOTIDE SEQUENCE</scope>
    <source>
        <strain evidence="8">ARSEF 373</strain>
    </source>
</reference>
<evidence type="ECO:0000313" key="8">
    <source>
        <dbReference type="EMBL" id="DBA00760.1"/>
    </source>
</evidence>
<dbReference type="SMART" id="SM00717">
    <property type="entry name" value="SANT"/>
    <property type="match status" value="1"/>
</dbReference>
<keyword evidence="2" id="KW-0804">Transcription</keyword>
<feature type="compositionally biased region" description="Low complexity" evidence="4">
    <location>
        <begin position="260"/>
        <end position="270"/>
    </location>
</feature>
<gene>
    <name evidence="8" type="ORF">N0F65_001231</name>
</gene>
<dbReference type="InterPro" id="IPR017884">
    <property type="entry name" value="SANT_dom"/>
</dbReference>
<keyword evidence="9" id="KW-1185">Reference proteome</keyword>
<evidence type="ECO:0000259" key="5">
    <source>
        <dbReference type="PROSITE" id="PS50090"/>
    </source>
</evidence>
<feature type="domain" description="HTH myb-type" evidence="7">
    <location>
        <begin position="173"/>
        <end position="227"/>
    </location>
</feature>
<evidence type="ECO:0000256" key="4">
    <source>
        <dbReference type="SAM" id="MobiDB-lite"/>
    </source>
</evidence>
<organism evidence="8 9">
    <name type="scientific">Lagenidium giganteum</name>
    <dbReference type="NCBI Taxonomy" id="4803"/>
    <lineage>
        <taxon>Eukaryota</taxon>
        <taxon>Sar</taxon>
        <taxon>Stramenopiles</taxon>
        <taxon>Oomycota</taxon>
        <taxon>Peronosporomycetes</taxon>
        <taxon>Pythiales</taxon>
        <taxon>Pythiaceae</taxon>
    </lineage>
</organism>
<evidence type="ECO:0000259" key="6">
    <source>
        <dbReference type="PROSITE" id="PS51293"/>
    </source>
</evidence>
<feature type="compositionally biased region" description="Low complexity" evidence="4">
    <location>
        <begin position="107"/>
        <end position="119"/>
    </location>
</feature>
<feature type="region of interest" description="Disordered" evidence="4">
    <location>
        <begin position="107"/>
        <end position="180"/>
    </location>
</feature>
<evidence type="ECO:0000259" key="7">
    <source>
        <dbReference type="PROSITE" id="PS51294"/>
    </source>
</evidence>
<keyword evidence="1" id="KW-0805">Transcription regulation</keyword>
<feature type="domain" description="Myb-like" evidence="5">
    <location>
        <begin position="173"/>
        <end position="223"/>
    </location>
</feature>
<dbReference type="NCBIfam" id="TIGR01557">
    <property type="entry name" value="myb_SHAQKYF"/>
    <property type="match status" value="1"/>
</dbReference>
<accession>A0AAV2Z4Z2</accession>
<evidence type="ECO:0000256" key="2">
    <source>
        <dbReference type="ARBA" id="ARBA00023163"/>
    </source>
</evidence>
<proteinExistence type="predicted"/>
<feature type="compositionally biased region" description="Basic and acidic residues" evidence="4">
    <location>
        <begin position="134"/>
        <end position="146"/>
    </location>
</feature>
<dbReference type="InterPro" id="IPR017930">
    <property type="entry name" value="Myb_dom"/>
</dbReference>
<keyword evidence="3" id="KW-0539">Nucleus</keyword>
<feature type="region of interest" description="Disordered" evidence="4">
    <location>
        <begin position="231"/>
        <end position="291"/>
    </location>
</feature>
<feature type="compositionally biased region" description="Polar residues" evidence="4">
    <location>
        <begin position="13"/>
        <end position="38"/>
    </location>
</feature>
<comment type="caution">
    <text evidence="8">The sequence shown here is derived from an EMBL/GenBank/DDBJ whole genome shotgun (WGS) entry which is preliminary data.</text>
</comment>
<dbReference type="Pfam" id="PF00249">
    <property type="entry name" value="Myb_DNA-binding"/>
    <property type="match status" value="1"/>
</dbReference>